<dbReference type="PATRIC" id="fig|880157.4.peg.489"/>
<organism evidence="3 4">
    <name type="scientific">Xenorhabdus khoisanae</name>
    <dbReference type="NCBI Taxonomy" id="880157"/>
    <lineage>
        <taxon>Bacteria</taxon>
        <taxon>Pseudomonadati</taxon>
        <taxon>Pseudomonadota</taxon>
        <taxon>Gammaproteobacteria</taxon>
        <taxon>Enterobacterales</taxon>
        <taxon>Morganellaceae</taxon>
        <taxon>Xenorhabdus</taxon>
    </lineage>
</organism>
<dbReference type="CDD" id="cd24022">
    <property type="entry name" value="ASKHA_NBD_ParM_R1-like"/>
    <property type="match status" value="1"/>
</dbReference>
<dbReference type="STRING" id="880157.AB204_02350"/>
<gene>
    <name evidence="3" type="ORF">AB204_02350</name>
</gene>
<evidence type="ECO:0000259" key="2">
    <source>
        <dbReference type="Pfam" id="PF21522"/>
    </source>
</evidence>
<reference evidence="3 4" key="1">
    <citation type="submission" date="2015-06" db="EMBL/GenBank/DDBJ databases">
        <title>Draft Whole-Genome Sequence of the Entomopathogenic Bacterium Xenorhabdus khoisanae.</title>
        <authorList>
            <person name="Naidoo S."/>
            <person name="Featherston J."/>
            <person name="Gray V.M."/>
        </authorList>
    </citation>
    <scope>NUCLEOTIDE SEQUENCE [LARGE SCALE GENOMIC DNA]</scope>
    <source>
        <strain evidence="3 4">MCB</strain>
    </source>
</reference>
<keyword evidence="4" id="KW-1185">Reference proteome</keyword>
<dbReference type="InterPro" id="IPR056367">
    <property type="entry name" value="ASKHA_NBD_ParM_R1-like"/>
</dbReference>
<dbReference type="InterPro" id="IPR009440">
    <property type="entry name" value="ParM/StbA_N"/>
</dbReference>
<dbReference type="SUPFAM" id="SSF53067">
    <property type="entry name" value="Actin-like ATPase domain"/>
    <property type="match status" value="2"/>
</dbReference>
<dbReference type="InterPro" id="IPR049067">
    <property type="entry name" value="MreB-like_C"/>
</dbReference>
<feature type="domain" description="Plasmid segregation protein ParM/StbA N-terminal" evidence="1">
    <location>
        <begin position="34"/>
        <end position="194"/>
    </location>
</feature>
<dbReference type="Gene3D" id="3.30.420.40">
    <property type="match status" value="2"/>
</dbReference>
<dbReference type="Proteomes" id="UP000036277">
    <property type="component" value="Unassembled WGS sequence"/>
</dbReference>
<dbReference type="OrthoDB" id="6536821at2"/>
<dbReference type="Pfam" id="PF06406">
    <property type="entry name" value="StbA_N"/>
    <property type="match status" value="1"/>
</dbReference>
<evidence type="ECO:0000313" key="4">
    <source>
        <dbReference type="Proteomes" id="UP000036277"/>
    </source>
</evidence>
<name>A0A0J5FWU7_9GAMM</name>
<dbReference type="InterPro" id="IPR043129">
    <property type="entry name" value="ATPase_NBD"/>
</dbReference>
<evidence type="ECO:0000313" key="3">
    <source>
        <dbReference type="EMBL" id="KMJ46681.1"/>
    </source>
</evidence>
<dbReference type="AlphaFoldDB" id="A0A0J5FWU7"/>
<accession>A0A0J5FWU7</accession>
<dbReference type="Pfam" id="PF21522">
    <property type="entry name" value="MreB-like_C"/>
    <property type="match status" value="1"/>
</dbReference>
<comment type="caution">
    <text evidence="3">The sequence shown here is derived from an EMBL/GenBank/DDBJ whole genome shotgun (WGS) entry which is preliminary data.</text>
</comment>
<evidence type="ECO:0000259" key="1">
    <source>
        <dbReference type="Pfam" id="PF06406"/>
    </source>
</evidence>
<dbReference type="EMBL" id="LFCV01000013">
    <property type="protein sequence ID" value="KMJ46681.1"/>
    <property type="molecule type" value="Genomic_DNA"/>
</dbReference>
<dbReference type="RefSeq" id="WP_047961763.1">
    <property type="nucleotide sequence ID" value="NZ_CAWMBG010000013.1"/>
</dbReference>
<sequence length="393" mass="43193">MKKPTGSDNTAVQKPALVAVDTDSGDTMVEQPILVAVDAGSGNIAIRFERNGEIENHIIPARVRQGNAQSMALEAGTSWETEGDHGENVVFSVVSGGNDLVNTCDPNYQSSPAHRALVINALAQLGLGGQEIILADTLPINQFYSDLGKIDQKRINAKRNSLMKRINNVSGQYKAPHIIDVMVYPEAVPAYVSASVTPDMKANPELEGAESIMVVDVGRFTCDIAVLDKTHQIVRRGTFEHGVYMMLDRVHALLQENAEKLNIAEPKEIHLESIDTFIRQGYIGSRLKSAADKRIKIDEIVQQAAEEFAEIIRNDIRNVHRNLSDIDVLILVGGGANLIGGKLEYLKNCTTEWGCPVYIPDHPEYAIVRGVHIAFKRDAQEIIKEWLIKAGTK</sequence>
<protein>
    <submittedName>
        <fullName evidence="3">Uncharacterized protein</fullName>
    </submittedName>
</protein>
<proteinExistence type="predicted"/>
<feature type="domain" description="Actin homologue MreB-like C-terminal" evidence="2">
    <location>
        <begin position="214"/>
        <end position="344"/>
    </location>
</feature>